<protein>
    <submittedName>
        <fullName evidence="1">Uncharacterized protein</fullName>
    </submittedName>
</protein>
<evidence type="ECO:0000313" key="1">
    <source>
        <dbReference type="EMBL" id="WZN58477.1"/>
    </source>
</evidence>
<dbReference type="EMBL" id="CP151087">
    <property type="protein sequence ID" value="WZN58477.1"/>
    <property type="molecule type" value="Genomic_DNA"/>
</dbReference>
<dbReference type="Proteomes" id="UP001485301">
    <property type="component" value="Chromosome"/>
</dbReference>
<reference evidence="1" key="1">
    <citation type="submission" date="2024-04" db="EMBL/GenBank/DDBJ databases">
        <title>Complete genome sequence of Sphingobacterium thalpophiium BAA-1094.</title>
        <authorList>
            <person name="Adaikpoh B.I."/>
        </authorList>
    </citation>
    <scope>NUCLEOTIDE SEQUENCE</scope>
    <source>
        <strain evidence="1">BAA-1094</strain>
    </source>
</reference>
<name>A0ACD5C9C4_9SPHI</name>
<evidence type="ECO:0000313" key="2">
    <source>
        <dbReference type="Proteomes" id="UP001485301"/>
    </source>
</evidence>
<organism evidence="1 2">
    <name type="scientific">Sphingobacterium thalpophilum</name>
    <dbReference type="NCBI Taxonomy" id="259"/>
    <lineage>
        <taxon>Bacteria</taxon>
        <taxon>Pseudomonadati</taxon>
        <taxon>Bacteroidota</taxon>
        <taxon>Sphingobacteriia</taxon>
        <taxon>Sphingobacteriales</taxon>
        <taxon>Sphingobacteriaceae</taxon>
        <taxon>Sphingobacterium</taxon>
    </lineage>
</organism>
<sequence>MAENNLNNKEALEKLKGIVHQIDVGTVCSFPSDSDYPHGVPMSRQEVDANGDIWYICSAESETFKNNFTGSQSFPILCRSQNLHLFEYKR</sequence>
<accession>A0ACD5C9C4</accession>
<gene>
    <name evidence="1" type="ORF">AACH28_23475</name>
</gene>
<proteinExistence type="predicted"/>
<keyword evidence="2" id="KW-1185">Reference proteome</keyword>